<dbReference type="PANTHER" id="PTHR43568:SF1">
    <property type="entry name" value="P PROTEIN"/>
    <property type="match status" value="1"/>
</dbReference>
<evidence type="ECO:0000313" key="8">
    <source>
        <dbReference type="EMBL" id="MEY8634728.1"/>
    </source>
</evidence>
<protein>
    <submittedName>
        <fullName evidence="8">SLC13 family permease</fullName>
    </submittedName>
</protein>
<keyword evidence="4 6" id="KW-1133">Transmembrane helix</keyword>
<name>A0ABV4DMR3_9FIRM</name>
<feature type="transmembrane region" description="Helical" evidence="6">
    <location>
        <begin position="109"/>
        <end position="135"/>
    </location>
</feature>
<sequence>MLTQIMASNAGGTATLIGYPPNIMIGTATNLSFMDFIRNTGAAVVLSMIVSIICYRFIYKKSLTVDEKNVQKVMQPDEHKSIKDKRLKNLNGGNMIFTMQASGVHAEPLWWMGACLGGNSTLIGASANVVLAGISKNAGYPISFGKYFIVGFPIMLISIAVCSVFLLIKFTYFFKLIPPR</sequence>
<evidence type="ECO:0000256" key="3">
    <source>
        <dbReference type="ARBA" id="ARBA00022692"/>
    </source>
</evidence>
<keyword evidence="9" id="KW-1185">Reference proteome</keyword>
<accession>A0ABV4DMR3</accession>
<gene>
    <name evidence="8" type="ORF">AALG99_14605</name>
</gene>
<organism evidence="8 9">
    <name type="scientific">Anaerostipes hominis</name>
    <name type="common">ex Lee et al. 2021</name>
    <dbReference type="NCBI Taxonomy" id="2025494"/>
    <lineage>
        <taxon>Bacteria</taxon>
        <taxon>Bacillati</taxon>
        <taxon>Bacillota</taxon>
        <taxon>Clostridia</taxon>
        <taxon>Lachnospirales</taxon>
        <taxon>Lachnospiraceae</taxon>
        <taxon>Anaerostipes</taxon>
    </lineage>
</organism>
<reference evidence="8 9" key="1">
    <citation type="submission" date="2024-03" db="EMBL/GenBank/DDBJ databases">
        <title>Mouse gut bacterial collection (mGBC) of GemPharmatech.</title>
        <authorList>
            <person name="He Y."/>
            <person name="Dong L."/>
            <person name="Wu D."/>
            <person name="Gao X."/>
            <person name="Lin Z."/>
        </authorList>
    </citation>
    <scope>NUCLEOTIDE SEQUENCE [LARGE SCALE GENOMIC DNA]</scope>
    <source>
        <strain evidence="8 9">32-10</strain>
    </source>
</reference>
<evidence type="ECO:0000259" key="7">
    <source>
        <dbReference type="Pfam" id="PF03600"/>
    </source>
</evidence>
<evidence type="ECO:0000256" key="4">
    <source>
        <dbReference type="ARBA" id="ARBA00022989"/>
    </source>
</evidence>
<proteinExistence type="predicted"/>
<evidence type="ECO:0000256" key="2">
    <source>
        <dbReference type="ARBA" id="ARBA00022448"/>
    </source>
</evidence>
<keyword evidence="3 6" id="KW-0812">Transmembrane</keyword>
<feature type="transmembrane region" description="Helical" evidence="6">
    <location>
        <begin position="36"/>
        <end position="58"/>
    </location>
</feature>
<evidence type="ECO:0000256" key="5">
    <source>
        <dbReference type="ARBA" id="ARBA00023136"/>
    </source>
</evidence>
<dbReference type="EMBL" id="JBCLTR010000024">
    <property type="protein sequence ID" value="MEY8634728.1"/>
    <property type="molecule type" value="Genomic_DNA"/>
</dbReference>
<comment type="caution">
    <text evidence="8">The sequence shown here is derived from an EMBL/GenBank/DDBJ whole genome shotgun (WGS) entry which is preliminary data.</text>
</comment>
<keyword evidence="5 6" id="KW-0472">Membrane</keyword>
<dbReference type="InterPro" id="IPR051475">
    <property type="entry name" value="Diverse_Ion_Transporter"/>
</dbReference>
<feature type="transmembrane region" description="Helical" evidence="6">
    <location>
        <begin position="147"/>
        <end position="174"/>
    </location>
</feature>
<comment type="subcellular location">
    <subcellularLocation>
        <location evidence="1">Membrane</location>
        <topology evidence="1">Multi-pass membrane protein</topology>
    </subcellularLocation>
</comment>
<keyword evidence="2" id="KW-0813">Transport</keyword>
<dbReference type="InterPro" id="IPR004680">
    <property type="entry name" value="Cit_transptr-like_dom"/>
</dbReference>
<evidence type="ECO:0000256" key="6">
    <source>
        <dbReference type="SAM" id="Phobius"/>
    </source>
</evidence>
<dbReference type="PANTHER" id="PTHR43568">
    <property type="entry name" value="P PROTEIN"/>
    <property type="match status" value="1"/>
</dbReference>
<feature type="domain" description="Citrate transporter-like" evidence="7">
    <location>
        <begin position="3"/>
        <end position="87"/>
    </location>
</feature>
<evidence type="ECO:0000313" key="9">
    <source>
        <dbReference type="Proteomes" id="UP001565219"/>
    </source>
</evidence>
<dbReference type="Proteomes" id="UP001565219">
    <property type="component" value="Unassembled WGS sequence"/>
</dbReference>
<dbReference type="Pfam" id="PF03600">
    <property type="entry name" value="CitMHS"/>
    <property type="match status" value="1"/>
</dbReference>
<evidence type="ECO:0000256" key="1">
    <source>
        <dbReference type="ARBA" id="ARBA00004141"/>
    </source>
</evidence>